<dbReference type="GO" id="GO:0070475">
    <property type="term" value="P:rRNA base methylation"/>
    <property type="evidence" value="ECO:0007669"/>
    <property type="project" value="TreeGrafter"/>
</dbReference>
<keyword evidence="1 4" id="KW-0489">Methyltransferase</keyword>
<keyword evidence="3 4" id="KW-0949">S-adenosyl-L-methionine</keyword>
<dbReference type="CDD" id="cd02440">
    <property type="entry name" value="AdoMet_MTases"/>
    <property type="match status" value="1"/>
</dbReference>
<dbReference type="Gene3D" id="2.40.50.140">
    <property type="entry name" value="Nucleic acid-binding proteins"/>
    <property type="match status" value="1"/>
</dbReference>
<feature type="binding site" evidence="4">
    <location>
        <position position="373"/>
    </location>
    <ligand>
        <name>S-adenosyl-L-methionine</name>
        <dbReference type="ChEBI" id="CHEBI:59789"/>
    </ligand>
</feature>
<evidence type="ECO:0000313" key="8">
    <source>
        <dbReference type="Proteomes" id="UP000310639"/>
    </source>
</evidence>
<dbReference type="PROSITE" id="PS50926">
    <property type="entry name" value="TRAM"/>
    <property type="match status" value="1"/>
</dbReference>
<dbReference type="PROSITE" id="PS01230">
    <property type="entry name" value="TRMA_1"/>
    <property type="match status" value="1"/>
</dbReference>
<dbReference type="RefSeq" id="WP_138078789.1">
    <property type="nucleotide sequence ID" value="NZ_CP040004.1"/>
</dbReference>
<dbReference type="Proteomes" id="UP000310639">
    <property type="component" value="Chromosome"/>
</dbReference>
<dbReference type="EMBL" id="CP040004">
    <property type="protein sequence ID" value="QCT42132.1"/>
    <property type="molecule type" value="Genomic_DNA"/>
</dbReference>
<sequence>MKKAQTATLTLENIVGGGQAIGTLADGRKAFVWGGLPGEQVTIRLTKKKSKFVEGIVTEVHHASFERITPVDPGSYLSTSPWQIMNFSAEQQYKAQLIAEAFRLHHVTLPTTPTVYTDEQQLAYRNKVEYSWYSDTDPDSEADTLDLAFFRRGSKGKITVDGTSLARPEINTLALEIRDLLRTKPVTARNLKTVLIRCSRSGKCIWQLYLKDRLENVITAEEAAALSAQGGEIIYSNPKSPASVITERLAAFGDTVLTDKVLDVPFRYVAEGFFQVNLPVYEQALTDMAAWIRTAPVGSSNAPATVDMYSGVGTIGLTIGGEHVTLVEINEHAVKEMQRNIHALGRENNTKAVLAASEQALDYIHPDNLVIVDPPRAGLHADVVDRLLEKMPPRIVYLSCNPVTQARDVALLSEKYRIVHHQGYNFFPRTPHIENLVVLDRVLH</sequence>
<dbReference type="PANTHER" id="PTHR11061:SF30">
    <property type="entry name" value="TRNA (URACIL(54)-C(5))-METHYLTRANSFERASE"/>
    <property type="match status" value="1"/>
</dbReference>
<proteinExistence type="inferred from homology"/>
<dbReference type="KEGG" id="nft:FBF37_01425"/>
<evidence type="ECO:0000256" key="4">
    <source>
        <dbReference type="PROSITE-ProRule" id="PRU01024"/>
    </source>
</evidence>
<dbReference type="Gene3D" id="3.40.50.150">
    <property type="entry name" value="Vaccinia Virus protein VP39"/>
    <property type="match status" value="1"/>
</dbReference>
<dbReference type="Gene3D" id="2.40.50.1070">
    <property type="match status" value="1"/>
</dbReference>
<dbReference type="InterPro" id="IPR012340">
    <property type="entry name" value="NA-bd_OB-fold"/>
</dbReference>
<comment type="similarity">
    <text evidence="4">Belongs to the class I-like SAM-binding methyltransferase superfamily. RNA M5U methyltransferase family.</text>
</comment>
<accession>A0A4P9A2X3</accession>
<dbReference type="PROSITE" id="PS51687">
    <property type="entry name" value="SAM_MT_RNA_M5U"/>
    <property type="match status" value="1"/>
</dbReference>
<gene>
    <name evidence="7" type="ORF">FBF37_01425</name>
</gene>
<feature type="binding site" evidence="4">
    <location>
        <position position="328"/>
    </location>
    <ligand>
        <name>S-adenosyl-L-methionine</name>
        <dbReference type="ChEBI" id="CHEBI:59789"/>
    </ligand>
</feature>
<feature type="active site" description="Nucleophile" evidence="4">
    <location>
        <position position="400"/>
    </location>
</feature>
<reference evidence="7 8" key="1">
    <citation type="submission" date="2019-04" db="EMBL/GenBank/DDBJ databases">
        <title>Saccharibacteria TM7 genomes.</title>
        <authorList>
            <person name="Bor B."/>
            <person name="He X."/>
            <person name="Chen T."/>
            <person name="Dewhirst F.E."/>
        </authorList>
    </citation>
    <scope>NUCLEOTIDE SEQUENCE [LARGE SCALE GENOMIC DNA]</scope>
    <source>
        <strain evidence="7 8">BB001</strain>
    </source>
</reference>
<feature type="active site" evidence="5">
    <location>
        <position position="400"/>
    </location>
</feature>
<dbReference type="SUPFAM" id="SSF53335">
    <property type="entry name" value="S-adenosyl-L-methionine-dependent methyltransferases"/>
    <property type="match status" value="1"/>
</dbReference>
<feature type="binding site" evidence="4">
    <location>
        <position position="309"/>
    </location>
    <ligand>
        <name>S-adenosyl-L-methionine</name>
        <dbReference type="ChEBI" id="CHEBI:59789"/>
    </ligand>
</feature>
<evidence type="ECO:0000256" key="3">
    <source>
        <dbReference type="ARBA" id="ARBA00022691"/>
    </source>
</evidence>
<dbReference type="InterPro" id="IPR029063">
    <property type="entry name" value="SAM-dependent_MTases_sf"/>
</dbReference>
<dbReference type="Pfam" id="PF05958">
    <property type="entry name" value="tRNA_U5-meth_tr"/>
    <property type="match status" value="1"/>
</dbReference>
<name>A0A4P9A2X3_9BACT</name>
<dbReference type="AlphaFoldDB" id="A0A4P9A2X3"/>
<organism evidence="7 8">
    <name type="scientific">Candidatus Nanosynbacter featherlites</name>
    <dbReference type="NCBI Taxonomy" id="2572088"/>
    <lineage>
        <taxon>Bacteria</taxon>
        <taxon>Candidatus Saccharimonadota</taxon>
        <taxon>Candidatus Saccharimonadia</taxon>
        <taxon>Candidatus Nanosynbacterales</taxon>
        <taxon>Candidatus Nanosynbacteraceae</taxon>
        <taxon>Candidatus Nanosynbacter</taxon>
    </lineage>
</organism>
<evidence type="ECO:0000256" key="5">
    <source>
        <dbReference type="PROSITE-ProRule" id="PRU10015"/>
    </source>
</evidence>
<evidence type="ECO:0000256" key="1">
    <source>
        <dbReference type="ARBA" id="ARBA00022603"/>
    </source>
</evidence>
<evidence type="ECO:0000313" key="7">
    <source>
        <dbReference type="EMBL" id="QCT42132.1"/>
    </source>
</evidence>
<evidence type="ECO:0000259" key="6">
    <source>
        <dbReference type="PROSITE" id="PS50926"/>
    </source>
</evidence>
<keyword evidence="8" id="KW-1185">Reference proteome</keyword>
<dbReference type="OrthoDB" id="9804590at2"/>
<feature type="binding site" evidence="4">
    <location>
        <position position="275"/>
    </location>
    <ligand>
        <name>S-adenosyl-L-methionine</name>
        <dbReference type="ChEBI" id="CHEBI:59789"/>
    </ligand>
</feature>
<protein>
    <submittedName>
        <fullName evidence="7">Class I SAM-dependent RNA methyltransferase</fullName>
    </submittedName>
</protein>
<dbReference type="GO" id="GO:0070041">
    <property type="term" value="F:rRNA (uridine-C5-)-methyltransferase activity"/>
    <property type="evidence" value="ECO:0007669"/>
    <property type="project" value="TreeGrafter"/>
</dbReference>
<dbReference type="SUPFAM" id="SSF50249">
    <property type="entry name" value="Nucleic acid-binding proteins"/>
    <property type="match status" value="1"/>
</dbReference>
<dbReference type="InterPro" id="IPR010280">
    <property type="entry name" value="U5_MeTrfase_fam"/>
</dbReference>
<dbReference type="PANTHER" id="PTHR11061">
    <property type="entry name" value="RNA M5U METHYLTRANSFERASE"/>
    <property type="match status" value="1"/>
</dbReference>
<dbReference type="InterPro" id="IPR030390">
    <property type="entry name" value="MeTrfase_TrmA_AS"/>
</dbReference>
<keyword evidence="2 4" id="KW-0808">Transferase</keyword>
<dbReference type="InterPro" id="IPR002792">
    <property type="entry name" value="TRAM_dom"/>
</dbReference>
<evidence type="ECO:0000256" key="2">
    <source>
        <dbReference type="ARBA" id="ARBA00022679"/>
    </source>
</evidence>
<feature type="domain" description="TRAM" evidence="6">
    <location>
        <begin position="1"/>
        <end position="59"/>
    </location>
</feature>